<dbReference type="HAMAP" id="MF_01584">
    <property type="entry name" value="UPF0502"/>
    <property type="match status" value="1"/>
</dbReference>
<dbReference type="AlphaFoldDB" id="A0A8J6QXL4"/>
<name>A0A8J6QXL4_9BACT</name>
<dbReference type="SUPFAM" id="SSF46785">
    <property type="entry name" value="Winged helix' DNA-binding domain"/>
    <property type="match status" value="2"/>
</dbReference>
<dbReference type="InterPro" id="IPR036390">
    <property type="entry name" value="WH_DNA-bd_sf"/>
</dbReference>
<sequence length="225" mass="25752">MYQQLSPVDIRILGALVEKELATPEYYPLSLNALTNACNQKSNRDPVMVLTEEEVVQGLDNLRRRQLIYRSAEGVRTQRYCHHLEKMLHLERKELAVLAILLLRGPQTIGEIRTRCERMVAFADLAAVEAVMNTLSTSEPPLVTQLARQPGRKECRYIDRLRAETSEVALAEGTMSEQREGNLSGSERLTDLEEKVSLLEQEISRLQEDIVRILDQFDEFKSQLE</sequence>
<protein>
    <submittedName>
        <fullName evidence="3">YceH family protein</fullName>
    </submittedName>
</protein>
<dbReference type="Proteomes" id="UP000632828">
    <property type="component" value="Unassembled WGS sequence"/>
</dbReference>
<keyword evidence="2" id="KW-0175">Coiled coil</keyword>
<evidence type="ECO:0000256" key="2">
    <source>
        <dbReference type="SAM" id="Coils"/>
    </source>
</evidence>
<comment type="similarity">
    <text evidence="1">Belongs to the UPF0502 family.</text>
</comment>
<keyword evidence="4" id="KW-1185">Reference proteome</keyword>
<organism evidence="3 4">
    <name type="scientific">Pelovirga terrestris</name>
    <dbReference type="NCBI Taxonomy" id="2771352"/>
    <lineage>
        <taxon>Bacteria</taxon>
        <taxon>Pseudomonadati</taxon>
        <taxon>Thermodesulfobacteriota</taxon>
        <taxon>Desulfuromonadia</taxon>
        <taxon>Geobacterales</taxon>
        <taxon>Geobacteraceae</taxon>
        <taxon>Pelovirga</taxon>
    </lineage>
</organism>
<evidence type="ECO:0000313" key="4">
    <source>
        <dbReference type="Proteomes" id="UP000632828"/>
    </source>
</evidence>
<reference evidence="3" key="1">
    <citation type="submission" date="2020-09" db="EMBL/GenBank/DDBJ databases">
        <title>Pelobacter alkaliphilus sp. nov., a novel anaerobic arsenate-reducing bacterium from terrestrial mud volcano.</title>
        <authorList>
            <person name="Khomyakova M.A."/>
            <person name="Merkel A.Y."/>
            <person name="Slobodkin A.I."/>
        </authorList>
    </citation>
    <scope>NUCLEOTIDE SEQUENCE</scope>
    <source>
        <strain evidence="3">M08fum</strain>
    </source>
</reference>
<dbReference type="InterPro" id="IPR036388">
    <property type="entry name" value="WH-like_DNA-bd_sf"/>
</dbReference>
<proteinExistence type="inferred from homology"/>
<dbReference type="Pfam" id="PF04337">
    <property type="entry name" value="DUF480"/>
    <property type="match status" value="1"/>
</dbReference>
<dbReference type="PANTHER" id="PTHR38768:SF1">
    <property type="entry name" value="UPF0502 PROTEIN YCEH"/>
    <property type="match status" value="1"/>
</dbReference>
<feature type="coiled-coil region" evidence="2">
    <location>
        <begin position="189"/>
        <end position="223"/>
    </location>
</feature>
<dbReference type="Gene3D" id="1.10.10.10">
    <property type="entry name" value="Winged helix-like DNA-binding domain superfamily/Winged helix DNA-binding domain"/>
    <property type="match status" value="2"/>
</dbReference>
<evidence type="ECO:0000256" key="1">
    <source>
        <dbReference type="HAMAP-Rule" id="MF_01584"/>
    </source>
</evidence>
<dbReference type="PANTHER" id="PTHR38768">
    <property type="entry name" value="UPF0502 PROTEIN YCEH"/>
    <property type="match status" value="1"/>
</dbReference>
<gene>
    <name evidence="3" type="ORF">ICT70_09075</name>
</gene>
<dbReference type="RefSeq" id="WP_191155769.1">
    <property type="nucleotide sequence ID" value="NZ_JACWUN010000009.1"/>
</dbReference>
<evidence type="ECO:0000313" key="3">
    <source>
        <dbReference type="EMBL" id="MBD1400821.1"/>
    </source>
</evidence>
<comment type="caution">
    <text evidence="3">The sequence shown here is derived from an EMBL/GenBank/DDBJ whole genome shotgun (WGS) entry which is preliminary data.</text>
</comment>
<accession>A0A8J6QXL4</accession>
<dbReference type="EMBL" id="JACWUN010000009">
    <property type="protein sequence ID" value="MBD1400821.1"/>
    <property type="molecule type" value="Genomic_DNA"/>
</dbReference>
<dbReference type="InterPro" id="IPR007432">
    <property type="entry name" value="DUF480"/>
</dbReference>